<gene>
    <name evidence="1" type="ORF">ABWT76_004240</name>
</gene>
<dbReference type="AlphaFoldDB" id="A0AAU8JA18"/>
<proteinExistence type="predicted"/>
<sequence>MSSPTSNPTHIGTTEAAQYLGISTVRLRILLQQGRVRGAEKQGRNWVIPLFNGMPVIEERGKGPKGTWYKRRRQVETCILVNRQIIGKNAKENENEPPIVVKEGKNQYNCHELEINGPCRLVYTPHETGPCGARLWIEAAAHVPVIRKTFATYQPVNQPVSQPVKAPFEL</sequence>
<protein>
    <submittedName>
        <fullName evidence="1">Helix-turn-helix domain-containing protein</fullName>
    </submittedName>
</protein>
<dbReference type="RefSeq" id="WP_072160701.1">
    <property type="nucleotide sequence ID" value="NZ_CP159837.1"/>
</dbReference>
<organism evidence="1">
    <name type="scientific">Planktothricoides raciborskii GIHE-MW2</name>
    <dbReference type="NCBI Taxonomy" id="2792601"/>
    <lineage>
        <taxon>Bacteria</taxon>
        <taxon>Bacillati</taxon>
        <taxon>Cyanobacteriota</taxon>
        <taxon>Cyanophyceae</taxon>
        <taxon>Oscillatoriophycideae</taxon>
        <taxon>Oscillatoriales</taxon>
        <taxon>Oscillatoriaceae</taxon>
        <taxon>Planktothricoides</taxon>
    </lineage>
</organism>
<dbReference type="EMBL" id="CP159837">
    <property type="protein sequence ID" value="XCM35551.1"/>
    <property type="molecule type" value="Genomic_DNA"/>
</dbReference>
<evidence type="ECO:0000313" key="1">
    <source>
        <dbReference type="EMBL" id="XCM35551.1"/>
    </source>
</evidence>
<accession>A0AAU8JA18</accession>
<name>A0AAU8JA18_9CYAN</name>
<reference evidence="1" key="1">
    <citation type="submission" date="2024-07" db="EMBL/GenBank/DDBJ databases">
        <authorList>
            <person name="Kim Y.J."/>
            <person name="Jeong J.Y."/>
        </authorList>
    </citation>
    <scope>NUCLEOTIDE SEQUENCE</scope>
    <source>
        <strain evidence="1">GIHE-MW2</strain>
    </source>
</reference>